<dbReference type="Pfam" id="PF02789">
    <property type="entry name" value="Peptidase_M17_N"/>
    <property type="match status" value="1"/>
</dbReference>
<evidence type="ECO:0000313" key="12">
    <source>
        <dbReference type="Proteomes" id="UP000214880"/>
    </source>
</evidence>
<keyword evidence="12" id="KW-1185">Reference proteome</keyword>
<dbReference type="GO" id="GO:0030145">
    <property type="term" value="F:manganese ion binding"/>
    <property type="evidence" value="ECO:0007669"/>
    <property type="project" value="UniProtKB-UniRule"/>
</dbReference>
<evidence type="ECO:0000256" key="2">
    <source>
        <dbReference type="ARBA" id="ARBA00000967"/>
    </source>
</evidence>
<dbReference type="NCBIfam" id="NF002073">
    <property type="entry name" value="PRK00913.1-2"/>
    <property type="match status" value="1"/>
</dbReference>
<evidence type="ECO:0000256" key="6">
    <source>
        <dbReference type="ARBA" id="ARBA00022801"/>
    </source>
</evidence>
<keyword evidence="8" id="KW-0963">Cytoplasm</keyword>
<dbReference type="NCBIfam" id="NF002074">
    <property type="entry name" value="PRK00913.1-4"/>
    <property type="match status" value="1"/>
</dbReference>
<dbReference type="EC" id="3.4.11.1" evidence="8"/>
<organism evidence="11 12">
    <name type="scientific">Dendrosporobacter quercicolus</name>
    <dbReference type="NCBI Taxonomy" id="146817"/>
    <lineage>
        <taxon>Bacteria</taxon>
        <taxon>Bacillati</taxon>
        <taxon>Bacillota</taxon>
        <taxon>Negativicutes</taxon>
        <taxon>Selenomonadales</taxon>
        <taxon>Sporomusaceae</taxon>
        <taxon>Dendrosporobacter</taxon>
    </lineage>
</organism>
<protein>
    <recommendedName>
        <fullName evidence="8">Probable cytosol aminopeptidase</fullName>
        <ecNumber evidence="8">3.4.11.1</ecNumber>
    </recommendedName>
    <alternativeName>
        <fullName evidence="8">Leucine aminopeptidase</fullName>
        <shortName evidence="8">LAP</shortName>
        <ecNumber evidence="8">3.4.11.10</ecNumber>
    </alternativeName>
    <alternativeName>
        <fullName evidence="8">Leucyl aminopeptidase</fullName>
    </alternativeName>
</protein>
<dbReference type="GO" id="GO:0005737">
    <property type="term" value="C:cytoplasm"/>
    <property type="evidence" value="ECO:0007669"/>
    <property type="project" value="UniProtKB-SubCell"/>
</dbReference>
<dbReference type="Proteomes" id="UP000214880">
    <property type="component" value="Unassembled WGS sequence"/>
</dbReference>
<dbReference type="SUPFAM" id="SSF53187">
    <property type="entry name" value="Zn-dependent exopeptidases"/>
    <property type="match status" value="1"/>
</dbReference>
<reference evidence="11 12" key="1">
    <citation type="submission" date="2016-10" db="EMBL/GenBank/DDBJ databases">
        <authorList>
            <person name="de Groot N.N."/>
        </authorList>
    </citation>
    <scope>NUCLEOTIDE SEQUENCE [LARGE SCALE GENOMIC DNA]</scope>
    <source>
        <strain evidence="11 12">DSM 1736</strain>
    </source>
</reference>
<dbReference type="NCBIfam" id="NF002083">
    <property type="entry name" value="PRK00913.3-5"/>
    <property type="match status" value="1"/>
</dbReference>
<evidence type="ECO:0000256" key="3">
    <source>
        <dbReference type="ARBA" id="ARBA00009528"/>
    </source>
</evidence>
<keyword evidence="5 8" id="KW-0645">Protease</keyword>
<comment type="function">
    <text evidence="7 8">Presumably involved in the processing and regular turnover of intracellular proteins. Catalyzes the removal of unsubstituted N-terminal amino acids from various peptides.</text>
</comment>
<keyword evidence="6 8" id="KW-0378">Hydrolase</keyword>
<dbReference type="Pfam" id="PF00883">
    <property type="entry name" value="Peptidase_M17"/>
    <property type="match status" value="1"/>
</dbReference>
<feature type="domain" description="Cytosol aminopeptidase" evidence="9">
    <location>
        <begin position="183"/>
        <end position="489"/>
    </location>
</feature>
<keyword evidence="4 8" id="KW-0031">Aminopeptidase</keyword>
<dbReference type="STRING" id="146817.SAMN04488502_101426"/>
<feature type="binding site" evidence="8">
    <location>
        <position position="347"/>
    </location>
    <ligand>
        <name>Mn(2+)</name>
        <dbReference type="ChEBI" id="CHEBI:29035"/>
        <label>1</label>
    </ligand>
</feature>
<dbReference type="GO" id="GO:0006508">
    <property type="term" value="P:proteolysis"/>
    <property type="evidence" value="ECO:0007669"/>
    <property type="project" value="UniProtKB-KW"/>
</dbReference>
<feature type="binding site" evidence="8">
    <location>
        <position position="349"/>
    </location>
    <ligand>
        <name>Mn(2+)</name>
        <dbReference type="ChEBI" id="CHEBI:29035"/>
        <label>1</label>
    </ligand>
</feature>
<evidence type="ECO:0000256" key="8">
    <source>
        <dbReference type="HAMAP-Rule" id="MF_00181"/>
    </source>
</evidence>
<feature type="binding site" evidence="8">
    <location>
        <position position="288"/>
    </location>
    <ligand>
        <name>Mn(2+)</name>
        <dbReference type="ChEBI" id="CHEBI:29035"/>
        <label>2</label>
    </ligand>
</feature>
<dbReference type="GO" id="GO:0070006">
    <property type="term" value="F:metalloaminopeptidase activity"/>
    <property type="evidence" value="ECO:0007669"/>
    <property type="project" value="InterPro"/>
</dbReference>
<dbReference type="InterPro" id="IPR023042">
    <property type="entry name" value="Peptidase_M17_leu_NH2_pept"/>
</dbReference>
<comment type="catalytic activity">
    <reaction evidence="1 8">
        <text>Release of an N-terminal amino acid, Xaa-|-Yaa-, in which Xaa is preferably Leu, but may be other amino acids including Pro although not Arg or Lys, and Yaa may be Pro. Amino acid amides and methyl esters are also readily hydrolyzed, but rates on arylamides are exceedingly low.</text>
        <dbReference type="EC" id="3.4.11.1"/>
    </reaction>
</comment>
<comment type="cofactor">
    <cofactor evidence="8">
        <name>Mn(2+)</name>
        <dbReference type="ChEBI" id="CHEBI:29035"/>
    </cofactor>
    <text evidence="8">Binds 2 manganese ions per subunit.</text>
</comment>
<dbReference type="OrthoDB" id="9809354at2"/>
<dbReference type="EMBL" id="FNHB01000001">
    <property type="protein sequence ID" value="SDL63882.1"/>
    <property type="molecule type" value="Genomic_DNA"/>
</dbReference>
<dbReference type="PRINTS" id="PR00481">
    <property type="entry name" value="LAMNOPPTDASE"/>
</dbReference>
<dbReference type="PANTHER" id="PTHR11963:SF23">
    <property type="entry name" value="CYTOSOL AMINOPEPTIDASE"/>
    <property type="match status" value="1"/>
</dbReference>
<dbReference type="InterPro" id="IPR043472">
    <property type="entry name" value="Macro_dom-like"/>
</dbReference>
<evidence type="ECO:0000259" key="9">
    <source>
        <dbReference type="Pfam" id="PF00883"/>
    </source>
</evidence>
<dbReference type="Gene3D" id="3.40.630.10">
    <property type="entry name" value="Zn peptidases"/>
    <property type="match status" value="1"/>
</dbReference>
<evidence type="ECO:0000256" key="7">
    <source>
        <dbReference type="ARBA" id="ARBA00049972"/>
    </source>
</evidence>
<feature type="binding site" evidence="8">
    <location>
        <position position="270"/>
    </location>
    <ligand>
        <name>Mn(2+)</name>
        <dbReference type="ChEBI" id="CHEBI:29035"/>
        <label>1</label>
    </ligand>
</feature>
<feature type="binding site" evidence="8">
    <location>
        <position position="270"/>
    </location>
    <ligand>
        <name>Mn(2+)</name>
        <dbReference type="ChEBI" id="CHEBI:29035"/>
        <label>2</label>
    </ligand>
</feature>
<dbReference type="InterPro" id="IPR008283">
    <property type="entry name" value="Peptidase_M17_N"/>
</dbReference>
<comment type="catalytic activity">
    <reaction evidence="2 8">
        <text>Release of an N-terminal amino acid, preferentially leucine, but not glutamic or aspartic acids.</text>
        <dbReference type="EC" id="3.4.11.10"/>
    </reaction>
</comment>
<evidence type="ECO:0000313" key="11">
    <source>
        <dbReference type="EMBL" id="SDL63882.1"/>
    </source>
</evidence>
<keyword evidence="8" id="KW-0464">Manganese</keyword>
<comment type="similarity">
    <text evidence="3 8">Belongs to the peptidase M17 family.</text>
</comment>
<dbReference type="InterPro" id="IPR011356">
    <property type="entry name" value="Leucine_aapep/pepB"/>
</dbReference>
<dbReference type="RefSeq" id="WP_092067807.1">
    <property type="nucleotide sequence ID" value="NZ_FNHB01000001.1"/>
</dbReference>
<dbReference type="InterPro" id="IPR000819">
    <property type="entry name" value="Peptidase_M17_C"/>
</dbReference>
<evidence type="ECO:0000256" key="5">
    <source>
        <dbReference type="ARBA" id="ARBA00022670"/>
    </source>
</evidence>
<dbReference type="HAMAP" id="MF_00181">
    <property type="entry name" value="Cytosol_peptidase_M17"/>
    <property type="match status" value="1"/>
</dbReference>
<dbReference type="EC" id="3.4.11.10" evidence="8"/>
<feature type="domain" description="Peptidase M17 leucyl aminopeptidase N-terminal" evidence="10">
    <location>
        <begin position="38"/>
        <end position="145"/>
    </location>
</feature>
<gene>
    <name evidence="8" type="primary">pepA</name>
    <name evidence="11" type="ORF">SAMN04488502_101426</name>
</gene>
<sequence length="495" mass="52661">MKFELSAGQATAVRCDVLIVSLFQQQKVNTPLQAEDAAGVHRLIHEFARANPDCAKYGEVNAVSIVPAGQAKQILILGLGGKDSLTLDKLRAAAAIAIRAARKFNPNSVAAVIPKLEQFSGKRIVQSIVEGTKLGNYQFLYYKTEQKPASQIEKFLLVNDAGQDNAALKKALTTATIIAESVNFARDLVNHPSCYITPARLAHYAEEIAKTEGLEVEILDIPEMTDLKMSALLAVARGSAQPPKLITLKYIGDKDNAELFAYIGKGITFDSGGISLKPSADMGDMKGDMAGGAAVLAAMQGIARLKPKANILAVIPCAENMPSGCALKPGDVINSMGGYTIEIITTDAEGRLLLADAVTYARKLGATRLIDIATLTGACVVALGDVASGVITNDQDWCRRLFTAAEHCGEKLWQLPAYEEYKEQIKSDIADIKNSGGRKAGMVTAGLFIEKFAAGTPWAHIDIAGTSDITAIKGYNPKGATGVSVRTLIQLALEN</sequence>
<accession>A0A1G9LPE5</accession>
<feature type="binding site" evidence="8">
    <location>
        <position position="349"/>
    </location>
    <ligand>
        <name>Mn(2+)</name>
        <dbReference type="ChEBI" id="CHEBI:29035"/>
        <label>2</label>
    </ligand>
</feature>
<comment type="subcellular location">
    <subcellularLocation>
        <location evidence="8">Cytoplasm</location>
    </subcellularLocation>
</comment>
<dbReference type="AlphaFoldDB" id="A0A1G9LPE5"/>
<dbReference type="CDD" id="cd00433">
    <property type="entry name" value="Peptidase_M17"/>
    <property type="match status" value="1"/>
</dbReference>
<feature type="binding site" evidence="8">
    <location>
        <position position="265"/>
    </location>
    <ligand>
        <name>Mn(2+)</name>
        <dbReference type="ChEBI" id="CHEBI:29035"/>
        <label>2</label>
    </ligand>
</feature>
<evidence type="ECO:0000259" key="10">
    <source>
        <dbReference type="Pfam" id="PF02789"/>
    </source>
</evidence>
<name>A0A1G9LPE5_9FIRM</name>
<dbReference type="SUPFAM" id="SSF52949">
    <property type="entry name" value="Macro domain-like"/>
    <property type="match status" value="1"/>
</dbReference>
<dbReference type="PANTHER" id="PTHR11963">
    <property type="entry name" value="LEUCINE AMINOPEPTIDASE-RELATED"/>
    <property type="match status" value="1"/>
</dbReference>
<feature type="active site" evidence="8">
    <location>
        <position position="351"/>
    </location>
</feature>
<proteinExistence type="inferred from homology"/>
<feature type="active site" evidence="8">
    <location>
        <position position="277"/>
    </location>
</feature>
<dbReference type="Gene3D" id="3.40.220.10">
    <property type="entry name" value="Leucine Aminopeptidase, subunit E, domain 1"/>
    <property type="match status" value="1"/>
</dbReference>
<evidence type="ECO:0000256" key="4">
    <source>
        <dbReference type="ARBA" id="ARBA00022438"/>
    </source>
</evidence>
<evidence type="ECO:0000256" key="1">
    <source>
        <dbReference type="ARBA" id="ARBA00000135"/>
    </source>
</evidence>
<keyword evidence="8" id="KW-0479">Metal-binding</keyword>